<feature type="transmembrane region" description="Helical" evidence="1">
    <location>
        <begin position="93"/>
        <end position="112"/>
    </location>
</feature>
<keyword evidence="1" id="KW-0812">Transmembrane</keyword>
<keyword evidence="3" id="KW-1185">Reference proteome</keyword>
<feature type="transmembrane region" description="Helical" evidence="1">
    <location>
        <begin position="47"/>
        <end position="73"/>
    </location>
</feature>
<dbReference type="Proteomes" id="UP000002408">
    <property type="component" value="Chromosome"/>
</dbReference>
<dbReference type="AlphaFoldDB" id="A7I8V7"/>
<dbReference type="STRING" id="456442.Mboo_1651"/>
<evidence type="ECO:0000313" key="3">
    <source>
        <dbReference type="Proteomes" id="UP000002408"/>
    </source>
</evidence>
<protein>
    <submittedName>
        <fullName evidence="2">Uncharacterized protein</fullName>
    </submittedName>
</protein>
<reference evidence="3" key="1">
    <citation type="journal article" date="2015" name="Microbiology">
        <title>Genome of Methanoregula boonei 6A8 reveals adaptations to oligotrophic peatland environments.</title>
        <authorList>
            <person name="Braeuer S."/>
            <person name="Cadillo-Quiroz H."/>
            <person name="Kyrpides N."/>
            <person name="Woyke T."/>
            <person name="Goodwin L."/>
            <person name="Detter C."/>
            <person name="Podell S."/>
            <person name="Yavitt J.B."/>
            <person name="Zinder S.H."/>
        </authorList>
    </citation>
    <scope>NUCLEOTIDE SEQUENCE [LARGE SCALE GENOMIC DNA]</scope>
    <source>
        <strain evidence="3">DSM 21154 / JCM 14090 / 6A8</strain>
    </source>
</reference>
<gene>
    <name evidence="2" type="ordered locus">Mboo_1651</name>
</gene>
<evidence type="ECO:0000313" key="2">
    <source>
        <dbReference type="EMBL" id="ABS56168.1"/>
    </source>
</evidence>
<dbReference type="HOGENOM" id="CLU_1933247_0_0_2"/>
<dbReference type="EMBL" id="CP000780">
    <property type="protein sequence ID" value="ABS56168.1"/>
    <property type="molecule type" value="Genomic_DNA"/>
</dbReference>
<evidence type="ECO:0000256" key="1">
    <source>
        <dbReference type="SAM" id="Phobius"/>
    </source>
</evidence>
<accession>A7I8V7</accession>
<dbReference type="eggNOG" id="arCOG12701">
    <property type="taxonomic scope" value="Archaea"/>
</dbReference>
<organism evidence="2 3">
    <name type="scientific">Methanoregula boonei (strain DSM 21154 / JCM 14090 / 6A8)</name>
    <dbReference type="NCBI Taxonomy" id="456442"/>
    <lineage>
        <taxon>Archaea</taxon>
        <taxon>Methanobacteriati</taxon>
        <taxon>Methanobacteriota</taxon>
        <taxon>Stenosarchaea group</taxon>
        <taxon>Methanomicrobia</taxon>
        <taxon>Methanomicrobiales</taxon>
        <taxon>Methanoregulaceae</taxon>
        <taxon>Methanoregula</taxon>
    </lineage>
</organism>
<keyword evidence="1" id="KW-0472">Membrane</keyword>
<dbReference type="KEGG" id="mbn:Mboo_1651"/>
<name>A7I8V7_METB6</name>
<sequence>MQDINICFVPGKVQIRTPFFDRTKVKKILIGKFTINGMDNKTSNPGILRIAAAIILGAIVGFILFLVVALFIGVFNDHMGMNIPVSTDVAENIFSAVILVIFELGSIIGFCWKVWVTPPTEEATEEMVVK</sequence>
<proteinExistence type="predicted"/>
<keyword evidence="1" id="KW-1133">Transmembrane helix</keyword>